<name>A0A0A9DYL0_ARUDO</name>
<organism evidence="1">
    <name type="scientific">Arundo donax</name>
    <name type="common">Giant reed</name>
    <name type="synonym">Donax arundinaceus</name>
    <dbReference type="NCBI Taxonomy" id="35708"/>
    <lineage>
        <taxon>Eukaryota</taxon>
        <taxon>Viridiplantae</taxon>
        <taxon>Streptophyta</taxon>
        <taxon>Embryophyta</taxon>
        <taxon>Tracheophyta</taxon>
        <taxon>Spermatophyta</taxon>
        <taxon>Magnoliopsida</taxon>
        <taxon>Liliopsida</taxon>
        <taxon>Poales</taxon>
        <taxon>Poaceae</taxon>
        <taxon>PACMAD clade</taxon>
        <taxon>Arundinoideae</taxon>
        <taxon>Arundineae</taxon>
        <taxon>Arundo</taxon>
    </lineage>
</organism>
<dbReference type="EMBL" id="GBRH01205004">
    <property type="protein sequence ID" value="JAD92891.1"/>
    <property type="molecule type" value="Transcribed_RNA"/>
</dbReference>
<protein>
    <submittedName>
        <fullName evidence="1">Uncharacterized protein</fullName>
    </submittedName>
</protein>
<dbReference type="AlphaFoldDB" id="A0A0A9DYL0"/>
<accession>A0A0A9DYL0</accession>
<reference evidence="1" key="2">
    <citation type="journal article" date="2015" name="Data Brief">
        <title>Shoot transcriptome of the giant reed, Arundo donax.</title>
        <authorList>
            <person name="Barrero R.A."/>
            <person name="Guerrero F.D."/>
            <person name="Moolhuijzen P."/>
            <person name="Goolsby J.A."/>
            <person name="Tidwell J."/>
            <person name="Bellgard S.E."/>
            <person name="Bellgard M.I."/>
        </authorList>
    </citation>
    <scope>NUCLEOTIDE SEQUENCE</scope>
    <source>
        <tissue evidence="1">Shoot tissue taken approximately 20 cm above the soil surface</tissue>
    </source>
</reference>
<sequence>MQSASTTITMNLQNFLLGPHGCMSVWTPSDLQLTNDSRTK</sequence>
<reference evidence="1" key="1">
    <citation type="submission" date="2014-09" db="EMBL/GenBank/DDBJ databases">
        <authorList>
            <person name="Magalhaes I.L.F."/>
            <person name="Oliveira U."/>
            <person name="Santos F.R."/>
            <person name="Vidigal T.H.D.A."/>
            <person name="Brescovit A.D."/>
            <person name="Santos A.J."/>
        </authorList>
    </citation>
    <scope>NUCLEOTIDE SEQUENCE</scope>
    <source>
        <tissue evidence="1">Shoot tissue taken approximately 20 cm above the soil surface</tissue>
    </source>
</reference>
<evidence type="ECO:0000313" key="1">
    <source>
        <dbReference type="EMBL" id="JAD92891.1"/>
    </source>
</evidence>
<proteinExistence type="predicted"/>